<evidence type="ECO:0000256" key="1">
    <source>
        <dbReference type="SAM" id="Phobius"/>
    </source>
</evidence>
<evidence type="ECO:0000313" key="2">
    <source>
        <dbReference type="EMBL" id="JAH40637.1"/>
    </source>
</evidence>
<dbReference type="AlphaFoldDB" id="A0A0E9SH93"/>
<keyword evidence="1" id="KW-1133">Transmembrane helix</keyword>
<organism evidence="2">
    <name type="scientific">Anguilla anguilla</name>
    <name type="common">European freshwater eel</name>
    <name type="synonym">Muraena anguilla</name>
    <dbReference type="NCBI Taxonomy" id="7936"/>
    <lineage>
        <taxon>Eukaryota</taxon>
        <taxon>Metazoa</taxon>
        <taxon>Chordata</taxon>
        <taxon>Craniata</taxon>
        <taxon>Vertebrata</taxon>
        <taxon>Euteleostomi</taxon>
        <taxon>Actinopterygii</taxon>
        <taxon>Neopterygii</taxon>
        <taxon>Teleostei</taxon>
        <taxon>Anguilliformes</taxon>
        <taxon>Anguillidae</taxon>
        <taxon>Anguilla</taxon>
    </lineage>
</organism>
<feature type="transmembrane region" description="Helical" evidence="1">
    <location>
        <begin position="12"/>
        <end position="40"/>
    </location>
</feature>
<accession>A0A0E9SH93</accession>
<protein>
    <submittedName>
        <fullName evidence="2">Uncharacterized protein</fullName>
    </submittedName>
</protein>
<reference evidence="2" key="2">
    <citation type="journal article" date="2015" name="Fish Shellfish Immunol.">
        <title>Early steps in the European eel (Anguilla anguilla)-Vibrio vulnificus interaction in the gills: Role of the RtxA13 toxin.</title>
        <authorList>
            <person name="Callol A."/>
            <person name="Pajuelo D."/>
            <person name="Ebbesson L."/>
            <person name="Teles M."/>
            <person name="MacKenzie S."/>
            <person name="Amaro C."/>
        </authorList>
    </citation>
    <scope>NUCLEOTIDE SEQUENCE</scope>
</reference>
<dbReference type="EMBL" id="GBXM01067940">
    <property type="protein sequence ID" value="JAH40637.1"/>
    <property type="molecule type" value="Transcribed_RNA"/>
</dbReference>
<reference evidence="2" key="1">
    <citation type="submission" date="2014-11" db="EMBL/GenBank/DDBJ databases">
        <authorList>
            <person name="Amaro Gonzalez C."/>
        </authorList>
    </citation>
    <scope>NUCLEOTIDE SEQUENCE</scope>
</reference>
<sequence length="42" mass="4652">MCSLLCTGVQLLYVFSYVYCLISVCFRITLACIGLLTLILTS</sequence>
<keyword evidence="1" id="KW-0472">Membrane</keyword>
<proteinExistence type="predicted"/>
<keyword evidence="1" id="KW-0812">Transmembrane</keyword>
<name>A0A0E9SH93_ANGAN</name>